<organism evidence="2 3">
    <name type="scientific">Nostoc flagelliforme FACHB-838</name>
    <dbReference type="NCBI Taxonomy" id="2692904"/>
    <lineage>
        <taxon>Bacteria</taxon>
        <taxon>Bacillati</taxon>
        <taxon>Cyanobacteriota</taxon>
        <taxon>Cyanophyceae</taxon>
        <taxon>Nostocales</taxon>
        <taxon>Nostocaceae</taxon>
        <taxon>Nostoc</taxon>
    </lineage>
</organism>
<evidence type="ECO:0000259" key="1">
    <source>
        <dbReference type="SMART" id="SM00507"/>
    </source>
</evidence>
<dbReference type="Gene3D" id="1.10.30.50">
    <property type="match status" value="1"/>
</dbReference>
<proteinExistence type="predicted"/>
<dbReference type="InterPro" id="IPR003615">
    <property type="entry name" value="HNH_nuc"/>
</dbReference>
<keyword evidence="2" id="KW-0540">Nuclease</keyword>
<name>A0ABR8E3J7_9NOSO</name>
<keyword evidence="2" id="KW-0378">Hydrolase</keyword>
<accession>A0ABR8E3J7</accession>
<dbReference type="Pfam" id="PF14279">
    <property type="entry name" value="HNH_5"/>
    <property type="match status" value="1"/>
</dbReference>
<dbReference type="PANTHER" id="PTHR33877">
    <property type="entry name" value="SLL1193 PROTEIN"/>
    <property type="match status" value="1"/>
</dbReference>
<keyword evidence="3" id="KW-1185">Reference proteome</keyword>
<reference evidence="2 3" key="1">
    <citation type="journal article" date="2020" name="ISME J.">
        <title>Comparative genomics reveals insights into cyanobacterial evolution and habitat adaptation.</title>
        <authorList>
            <person name="Chen M.Y."/>
            <person name="Teng W.K."/>
            <person name="Zhao L."/>
            <person name="Hu C.X."/>
            <person name="Zhou Y.K."/>
            <person name="Han B.P."/>
            <person name="Song L.R."/>
            <person name="Shu W.S."/>
        </authorList>
    </citation>
    <scope>NUCLEOTIDE SEQUENCE [LARGE SCALE GENOMIC DNA]</scope>
    <source>
        <strain evidence="2 3">FACHB-838</strain>
    </source>
</reference>
<dbReference type="CDD" id="cd00085">
    <property type="entry name" value="HNHc"/>
    <property type="match status" value="1"/>
</dbReference>
<protein>
    <submittedName>
        <fullName evidence="2">HNH endonuclease</fullName>
    </submittedName>
</protein>
<dbReference type="Proteomes" id="UP000623440">
    <property type="component" value="Unassembled WGS sequence"/>
</dbReference>
<evidence type="ECO:0000313" key="3">
    <source>
        <dbReference type="Proteomes" id="UP000623440"/>
    </source>
</evidence>
<dbReference type="PANTHER" id="PTHR33877:SF1">
    <property type="entry name" value="TYPE IV METHYL-DIRECTED RESTRICTION ENZYME ECOKMCRA"/>
    <property type="match status" value="1"/>
</dbReference>
<dbReference type="RefSeq" id="WP_190946458.1">
    <property type="nucleotide sequence ID" value="NZ_JACJSI010000307.1"/>
</dbReference>
<dbReference type="GO" id="GO:0004519">
    <property type="term" value="F:endonuclease activity"/>
    <property type="evidence" value="ECO:0007669"/>
    <property type="project" value="UniProtKB-KW"/>
</dbReference>
<sequence>MGSLIGTLKKHARRIGISLEEYQSLVNSGQKWCYKCRQWKNKTNYSQDKSRWDALKAICKNCDYPKKDNSPSKPERIEKAKTGFAWCRGCKEWIQKVTNSKWQGACTSCLAREQKKIYHENEETRFKIVQRVRDRRKKIDPISLHLKNELMNISKGLCVYCCKNQATGLDHVIPVVKGGKSKKGNLVPCCRHCNSSKNQSNLNEWLAKNNIIPHEVFWILFTEEQTNE</sequence>
<keyword evidence="2" id="KW-0255">Endonuclease</keyword>
<gene>
    <name evidence="2" type="ORF">H6G97_42275</name>
</gene>
<dbReference type="InterPro" id="IPR029471">
    <property type="entry name" value="HNH_5"/>
</dbReference>
<feature type="domain" description="HNH nuclease" evidence="1">
    <location>
        <begin position="145"/>
        <end position="195"/>
    </location>
</feature>
<dbReference type="EMBL" id="JACJSI010000307">
    <property type="protein sequence ID" value="MBD2535647.1"/>
    <property type="molecule type" value="Genomic_DNA"/>
</dbReference>
<dbReference type="InterPro" id="IPR052892">
    <property type="entry name" value="NA-targeting_endonuclease"/>
</dbReference>
<evidence type="ECO:0000313" key="2">
    <source>
        <dbReference type="EMBL" id="MBD2535647.1"/>
    </source>
</evidence>
<comment type="caution">
    <text evidence="2">The sequence shown here is derived from an EMBL/GenBank/DDBJ whole genome shotgun (WGS) entry which is preliminary data.</text>
</comment>
<dbReference type="SMART" id="SM00507">
    <property type="entry name" value="HNHc"/>
    <property type="match status" value="1"/>
</dbReference>